<accession>A0AAD8Q1B1</accession>
<proteinExistence type="predicted"/>
<comment type="caution">
    <text evidence="2">The sequence shown here is derived from an EMBL/GenBank/DDBJ whole genome shotgun (WGS) entry which is preliminary data.</text>
</comment>
<feature type="compositionally biased region" description="Polar residues" evidence="1">
    <location>
        <begin position="160"/>
        <end position="172"/>
    </location>
</feature>
<dbReference type="RefSeq" id="XP_060414793.1">
    <property type="nucleotide sequence ID" value="XM_060557692.1"/>
</dbReference>
<dbReference type="EMBL" id="JAHLJV010000025">
    <property type="protein sequence ID" value="KAK1593501.1"/>
    <property type="molecule type" value="Genomic_DNA"/>
</dbReference>
<evidence type="ECO:0000313" key="3">
    <source>
        <dbReference type="Proteomes" id="UP001230504"/>
    </source>
</evidence>
<keyword evidence="3" id="KW-1185">Reference proteome</keyword>
<dbReference type="AlphaFoldDB" id="A0AAD8Q1B1"/>
<evidence type="ECO:0000313" key="2">
    <source>
        <dbReference type="EMBL" id="KAK1593501.1"/>
    </source>
</evidence>
<gene>
    <name evidence="2" type="ORF">LY79DRAFT_552078</name>
</gene>
<sequence>MVTVVICDPGKPAVMVLAGWAAAGPAPPAPAGSAPAGPSPAGGFVGVNTKTRPSDWAPDGGKVMVVGTDPENPLVSRGRAPWGAGLTPGAPGAPGALVAWLAGLPAGLTAGFVPAGLTAGFVPAGLTAGSGTGFGAGEAAGGAAGAPPAPPPAAELKPTGSCSTTVATELPP</sequence>
<dbReference type="GeneID" id="85441932"/>
<organism evidence="2 3">
    <name type="scientific">Colletotrichum navitas</name>
    <dbReference type="NCBI Taxonomy" id="681940"/>
    <lineage>
        <taxon>Eukaryota</taxon>
        <taxon>Fungi</taxon>
        <taxon>Dikarya</taxon>
        <taxon>Ascomycota</taxon>
        <taxon>Pezizomycotina</taxon>
        <taxon>Sordariomycetes</taxon>
        <taxon>Hypocreomycetidae</taxon>
        <taxon>Glomerellales</taxon>
        <taxon>Glomerellaceae</taxon>
        <taxon>Colletotrichum</taxon>
        <taxon>Colletotrichum graminicola species complex</taxon>
    </lineage>
</organism>
<protein>
    <submittedName>
        <fullName evidence="2">Uncharacterized protein</fullName>
    </submittedName>
</protein>
<name>A0AAD8Q1B1_9PEZI</name>
<dbReference type="Proteomes" id="UP001230504">
    <property type="component" value="Unassembled WGS sequence"/>
</dbReference>
<evidence type="ECO:0000256" key="1">
    <source>
        <dbReference type="SAM" id="MobiDB-lite"/>
    </source>
</evidence>
<feature type="region of interest" description="Disordered" evidence="1">
    <location>
        <begin position="133"/>
        <end position="172"/>
    </location>
</feature>
<feature type="compositionally biased region" description="Gly residues" evidence="1">
    <location>
        <begin position="133"/>
        <end position="144"/>
    </location>
</feature>
<reference evidence="2" key="1">
    <citation type="submission" date="2021-06" db="EMBL/GenBank/DDBJ databases">
        <title>Comparative genomics, transcriptomics and evolutionary studies reveal genomic signatures of adaptation to plant cell wall in hemibiotrophic fungi.</title>
        <authorList>
            <consortium name="DOE Joint Genome Institute"/>
            <person name="Baroncelli R."/>
            <person name="Diaz J.F."/>
            <person name="Benocci T."/>
            <person name="Peng M."/>
            <person name="Battaglia E."/>
            <person name="Haridas S."/>
            <person name="Andreopoulos W."/>
            <person name="Labutti K."/>
            <person name="Pangilinan J."/>
            <person name="Floch G.L."/>
            <person name="Makela M.R."/>
            <person name="Henrissat B."/>
            <person name="Grigoriev I.V."/>
            <person name="Crouch J.A."/>
            <person name="De Vries R.P."/>
            <person name="Sukno S.A."/>
            <person name="Thon M.R."/>
        </authorList>
    </citation>
    <scope>NUCLEOTIDE SEQUENCE</scope>
    <source>
        <strain evidence="2">CBS 125086</strain>
    </source>
</reference>